<proteinExistence type="predicted"/>
<gene>
    <name evidence="2" type="ORF">PHYEVI_LOCUS3221</name>
</gene>
<evidence type="ECO:0000256" key="1">
    <source>
        <dbReference type="SAM" id="SignalP"/>
    </source>
</evidence>
<keyword evidence="3" id="KW-1185">Reference proteome</keyword>
<feature type="signal peptide" evidence="1">
    <location>
        <begin position="1"/>
        <end position="18"/>
    </location>
</feature>
<evidence type="ECO:0000313" key="2">
    <source>
        <dbReference type="EMBL" id="CAG9856808.1"/>
    </source>
</evidence>
<keyword evidence="1" id="KW-0732">Signal</keyword>
<protein>
    <submittedName>
        <fullName evidence="2">Uncharacterized protein</fullName>
    </submittedName>
</protein>
<evidence type="ECO:0000313" key="3">
    <source>
        <dbReference type="Proteomes" id="UP001153712"/>
    </source>
</evidence>
<dbReference type="Proteomes" id="UP001153712">
    <property type="component" value="Chromosome 12"/>
</dbReference>
<reference evidence="2" key="1">
    <citation type="submission" date="2022-01" db="EMBL/GenBank/DDBJ databases">
        <authorList>
            <person name="King R."/>
        </authorList>
    </citation>
    <scope>NUCLEOTIDE SEQUENCE</scope>
</reference>
<feature type="chain" id="PRO_5040321336" evidence="1">
    <location>
        <begin position="19"/>
        <end position="155"/>
    </location>
</feature>
<accession>A0A9N9TK72</accession>
<dbReference type="EMBL" id="OU900105">
    <property type="protein sequence ID" value="CAG9856808.1"/>
    <property type="molecule type" value="Genomic_DNA"/>
</dbReference>
<sequence>MKSFVALVLFAGAFVVQAHPRRVVTLPSTTTRHTTSNPTESVAKNRVLPADTRKEDWNQKLDGFKSFFSEFGRKPDAGFPDYQKRDYNVQDEEFNFNNDSQSFKMGTESATEVKYTQNTTKGTVFGPQNLLDVRDNGCPPGQLMDPLGDCHLQEN</sequence>
<dbReference type="AlphaFoldDB" id="A0A9N9TK72"/>
<organism evidence="2 3">
    <name type="scientific">Phyllotreta striolata</name>
    <name type="common">Striped flea beetle</name>
    <name type="synonym">Crioceris striolata</name>
    <dbReference type="NCBI Taxonomy" id="444603"/>
    <lineage>
        <taxon>Eukaryota</taxon>
        <taxon>Metazoa</taxon>
        <taxon>Ecdysozoa</taxon>
        <taxon>Arthropoda</taxon>
        <taxon>Hexapoda</taxon>
        <taxon>Insecta</taxon>
        <taxon>Pterygota</taxon>
        <taxon>Neoptera</taxon>
        <taxon>Endopterygota</taxon>
        <taxon>Coleoptera</taxon>
        <taxon>Polyphaga</taxon>
        <taxon>Cucujiformia</taxon>
        <taxon>Chrysomeloidea</taxon>
        <taxon>Chrysomelidae</taxon>
        <taxon>Galerucinae</taxon>
        <taxon>Alticini</taxon>
        <taxon>Phyllotreta</taxon>
    </lineage>
</organism>
<name>A0A9N9TK72_PHYSR</name>